<evidence type="ECO:0000256" key="1">
    <source>
        <dbReference type="SAM" id="MobiDB-lite"/>
    </source>
</evidence>
<dbReference type="SUPFAM" id="SSF55486">
    <property type="entry name" value="Metalloproteases ('zincins'), catalytic domain"/>
    <property type="match status" value="1"/>
</dbReference>
<dbReference type="EMBL" id="FOFO01000009">
    <property type="protein sequence ID" value="SEP88397.1"/>
    <property type="molecule type" value="Genomic_DNA"/>
</dbReference>
<dbReference type="AlphaFoldDB" id="A0A1H9BI43"/>
<dbReference type="InterPro" id="IPR042252">
    <property type="entry name" value="MtfA_N"/>
</dbReference>
<dbReference type="InterPro" id="IPR024079">
    <property type="entry name" value="MetalloPept_cat_dom_sf"/>
</dbReference>
<dbReference type="PANTHER" id="PTHR30164">
    <property type="entry name" value="MTFA PEPTIDASE"/>
    <property type="match status" value="1"/>
</dbReference>
<dbReference type="InterPro" id="IPR010384">
    <property type="entry name" value="MtfA_fam"/>
</dbReference>
<dbReference type="Pfam" id="PF06167">
    <property type="entry name" value="Peptidase_M90"/>
    <property type="match status" value="1"/>
</dbReference>
<evidence type="ECO:0000313" key="3">
    <source>
        <dbReference type="Proteomes" id="UP000199496"/>
    </source>
</evidence>
<organism evidence="2 3">
    <name type="scientific">Ectothiorhodospira magna</name>
    <dbReference type="NCBI Taxonomy" id="867345"/>
    <lineage>
        <taxon>Bacteria</taxon>
        <taxon>Pseudomonadati</taxon>
        <taxon>Pseudomonadota</taxon>
        <taxon>Gammaproteobacteria</taxon>
        <taxon>Chromatiales</taxon>
        <taxon>Ectothiorhodospiraceae</taxon>
        <taxon>Ectothiorhodospira</taxon>
    </lineage>
</organism>
<evidence type="ECO:0000313" key="2">
    <source>
        <dbReference type="EMBL" id="SEP88397.1"/>
    </source>
</evidence>
<dbReference type="GO" id="GO:0005829">
    <property type="term" value="C:cytosol"/>
    <property type="evidence" value="ECO:0007669"/>
    <property type="project" value="TreeGrafter"/>
</dbReference>
<reference evidence="2 3" key="1">
    <citation type="submission" date="2016-10" db="EMBL/GenBank/DDBJ databases">
        <authorList>
            <person name="de Groot N.N."/>
        </authorList>
    </citation>
    <scope>NUCLEOTIDE SEQUENCE [LARGE SCALE GENOMIC DNA]</scope>
    <source>
        <strain evidence="2 3">B7-7</strain>
    </source>
</reference>
<proteinExistence type="predicted"/>
<accession>A0A1H9BI43</accession>
<protein>
    <recommendedName>
        <fullName evidence="4">Zinc-dependent peptidase</fullName>
    </recommendedName>
</protein>
<dbReference type="Gene3D" id="3.40.390.10">
    <property type="entry name" value="Collagenase (Catalytic Domain)"/>
    <property type="match status" value="1"/>
</dbReference>
<sequence>MIPPVFKSWRRRRLLARTAIPDDAWRERLAAQPMLAGLNGNERAALRQWVTLFLHEKAIHGAQGLTVTPTMALHIAQQACLPILRLGIDWYDQWSTLIIYPDDFLPRREIMDDHGILHLDDSPYSGEAWERGPVLLSWAAIAAGEPLIIHECVHTLDLRNGVANGMPPLHPEMSIQDWTQALGSAYDNLNTQLQREEPTALDPYGASDPGEFFAVMNEYFFVEPWTLARHYPDVYRQFCQFYRQDPLARLPPVTHDPDGQAQVPNPSTPTDTGGRDQGRVIVPRTMRHPSPT</sequence>
<dbReference type="STRING" id="867345.SAMN05421693_10925"/>
<dbReference type="Proteomes" id="UP000199496">
    <property type="component" value="Unassembled WGS sequence"/>
</dbReference>
<name>A0A1H9BI43_9GAMM</name>
<feature type="compositionally biased region" description="Polar residues" evidence="1">
    <location>
        <begin position="262"/>
        <end position="271"/>
    </location>
</feature>
<feature type="region of interest" description="Disordered" evidence="1">
    <location>
        <begin position="249"/>
        <end position="292"/>
    </location>
</feature>
<dbReference type="Gene3D" id="1.10.472.150">
    <property type="entry name" value="Glucose-regulated metallo-peptidase M90, N-terminal domain"/>
    <property type="match status" value="1"/>
</dbReference>
<dbReference type="OrthoDB" id="9786424at2"/>
<keyword evidence="3" id="KW-1185">Reference proteome</keyword>
<dbReference type="GO" id="GO:0008237">
    <property type="term" value="F:metallopeptidase activity"/>
    <property type="evidence" value="ECO:0007669"/>
    <property type="project" value="InterPro"/>
</dbReference>
<dbReference type="CDD" id="cd20169">
    <property type="entry name" value="Peptidase_M90_mtfA"/>
    <property type="match status" value="1"/>
</dbReference>
<gene>
    <name evidence="2" type="ORF">SAMN05421693_10925</name>
</gene>
<evidence type="ECO:0008006" key="4">
    <source>
        <dbReference type="Google" id="ProtNLM"/>
    </source>
</evidence>
<dbReference type="GO" id="GO:0004177">
    <property type="term" value="F:aminopeptidase activity"/>
    <property type="evidence" value="ECO:0007669"/>
    <property type="project" value="TreeGrafter"/>
</dbReference>
<dbReference type="RefSeq" id="WP_090205281.1">
    <property type="nucleotide sequence ID" value="NZ_FOFO01000009.1"/>
</dbReference>
<dbReference type="PANTHER" id="PTHR30164:SF2">
    <property type="entry name" value="PROTEIN MTFA"/>
    <property type="match status" value="1"/>
</dbReference>